<evidence type="ECO:0000313" key="2">
    <source>
        <dbReference type="EMBL" id="CAB9505687.1"/>
    </source>
</evidence>
<dbReference type="Gene3D" id="1.20.1290.10">
    <property type="entry name" value="AhpD-like"/>
    <property type="match status" value="1"/>
</dbReference>
<comment type="caution">
    <text evidence="2">The sequence shown here is derived from an EMBL/GenBank/DDBJ whole genome shotgun (WGS) entry which is preliminary data.</text>
</comment>
<dbReference type="SUPFAM" id="SSF69118">
    <property type="entry name" value="AhpD-like"/>
    <property type="match status" value="1"/>
</dbReference>
<gene>
    <name evidence="2" type="ORF">SEMRO_239_G096010.1</name>
</gene>
<accession>A0A9N8DN56</accession>
<evidence type="ECO:0000256" key="1">
    <source>
        <dbReference type="SAM" id="Phobius"/>
    </source>
</evidence>
<name>A0A9N8DN56_9STRA</name>
<organism evidence="2 3">
    <name type="scientific">Seminavis robusta</name>
    <dbReference type="NCBI Taxonomy" id="568900"/>
    <lineage>
        <taxon>Eukaryota</taxon>
        <taxon>Sar</taxon>
        <taxon>Stramenopiles</taxon>
        <taxon>Ochrophyta</taxon>
        <taxon>Bacillariophyta</taxon>
        <taxon>Bacillariophyceae</taxon>
        <taxon>Bacillariophycidae</taxon>
        <taxon>Naviculales</taxon>
        <taxon>Naviculaceae</taxon>
        <taxon>Seminavis</taxon>
    </lineage>
</organism>
<dbReference type="Proteomes" id="UP001153069">
    <property type="component" value="Unassembled WGS sequence"/>
</dbReference>
<feature type="transmembrane region" description="Helical" evidence="1">
    <location>
        <begin position="25"/>
        <end position="46"/>
    </location>
</feature>
<dbReference type="InterPro" id="IPR029032">
    <property type="entry name" value="AhpD-like"/>
</dbReference>
<keyword evidence="3" id="KW-1185">Reference proteome</keyword>
<proteinExistence type="predicted"/>
<keyword evidence="1" id="KW-1133">Transmembrane helix</keyword>
<evidence type="ECO:0000313" key="3">
    <source>
        <dbReference type="Proteomes" id="UP001153069"/>
    </source>
</evidence>
<sequence length="478" mass="52338">MTTNYATVTSTCILMPVMEMNPVTAILGVIGTLLLLLVLAMSYAVYTHRTSKHVDIKALKALQVPKGSLFRIFQPHLVPMDEISARGYSSVLALAQTCIGVQPTSDTVLELWKPAFQCYNLIFPNFLNLPGLLLPGYDIRDLVPLSLYVSSRANECTYCTSHCCSFAMRRGVDPATLQKSLEAIILSKDTATNLTLAERAVIRVSYGLGTVPACLNKEDVQLLQENLKPTQVEWIVAATAMMGSLNKYMDGLAIPLEPDTYGETMEHIDPKFVLSKSATVGLTLNDPKAALPMPPKDDWKLQLAIIYQGLRPGGAAALDSKLAKGVPSEAEDCIAFLKDLTGATFPVLRKLQHSRLRRALTAILSKNFVSDGIALSTKVLAGLQYCGQLQNLQLKSELQQVLASEVEDKYSKSNNNKALLLKAAKALSYNPSRMTESIIDDIEASSVTAENMVELVSFLATLQALHRFETYFQVAEEN</sequence>
<protein>
    <submittedName>
        <fullName evidence="2">Carboxymuconolactone decarboxylase</fullName>
    </submittedName>
</protein>
<keyword evidence="1" id="KW-0472">Membrane</keyword>
<dbReference type="EMBL" id="CAICTM010000238">
    <property type="protein sequence ID" value="CAB9505687.1"/>
    <property type="molecule type" value="Genomic_DNA"/>
</dbReference>
<reference evidence="2" key="1">
    <citation type="submission" date="2020-06" db="EMBL/GenBank/DDBJ databases">
        <authorList>
            <consortium name="Plant Systems Biology data submission"/>
        </authorList>
    </citation>
    <scope>NUCLEOTIDE SEQUENCE</scope>
    <source>
        <strain evidence="2">D6</strain>
    </source>
</reference>
<dbReference type="AlphaFoldDB" id="A0A9N8DN56"/>
<keyword evidence="1" id="KW-0812">Transmembrane</keyword>